<evidence type="ECO:0000313" key="3">
    <source>
        <dbReference type="Proteomes" id="UP000558488"/>
    </source>
</evidence>
<protein>
    <submittedName>
        <fullName evidence="2">Uncharacterized protein</fullName>
    </submittedName>
</protein>
<evidence type="ECO:0000256" key="1">
    <source>
        <dbReference type="SAM" id="MobiDB-lite"/>
    </source>
</evidence>
<dbReference type="EMBL" id="JACAGB010000018">
    <property type="protein sequence ID" value="KAF6316243.1"/>
    <property type="molecule type" value="Genomic_DNA"/>
</dbReference>
<accession>A0A7J7UTP8</accession>
<evidence type="ECO:0000313" key="2">
    <source>
        <dbReference type="EMBL" id="KAF6316243.1"/>
    </source>
</evidence>
<proteinExistence type="predicted"/>
<dbReference type="Proteomes" id="UP000558488">
    <property type="component" value="Unassembled WGS sequence"/>
</dbReference>
<organism evidence="2 3">
    <name type="scientific">Pipistrellus kuhlii</name>
    <name type="common">Kuhl's pipistrelle</name>
    <dbReference type="NCBI Taxonomy" id="59472"/>
    <lineage>
        <taxon>Eukaryota</taxon>
        <taxon>Metazoa</taxon>
        <taxon>Chordata</taxon>
        <taxon>Craniata</taxon>
        <taxon>Vertebrata</taxon>
        <taxon>Euteleostomi</taxon>
        <taxon>Mammalia</taxon>
        <taxon>Eutheria</taxon>
        <taxon>Laurasiatheria</taxon>
        <taxon>Chiroptera</taxon>
        <taxon>Yangochiroptera</taxon>
        <taxon>Vespertilionidae</taxon>
        <taxon>Pipistrellus</taxon>
    </lineage>
</organism>
<keyword evidence="3" id="KW-1185">Reference proteome</keyword>
<gene>
    <name evidence="2" type="ORF">mPipKuh1_008745</name>
</gene>
<comment type="caution">
    <text evidence="2">The sequence shown here is derived from an EMBL/GenBank/DDBJ whole genome shotgun (WGS) entry which is preliminary data.</text>
</comment>
<feature type="region of interest" description="Disordered" evidence="1">
    <location>
        <begin position="42"/>
        <end position="129"/>
    </location>
</feature>
<dbReference type="AlphaFoldDB" id="A0A7J7UTP8"/>
<sequence>MEDGEVHVHMNHLDCFWKGRQGTRSLCLLGMETTPCRSCVLDNGQAPHRPPSITSPSSGPLLSDQAAVGKGGAGEWGGRSALPLPRVPEQSLLLPPPPSPRTAGRDPCPHPGFPNPGDPAQISRGAWEK</sequence>
<name>A0A7J7UTP8_PIPKU</name>
<reference evidence="2 3" key="1">
    <citation type="journal article" date="2020" name="Nature">
        <title>Six reference-quality genomes reveal evolution of bat adaptations.</title>
        <authorList>
            <person name="Jebb D."/>
            <person name="Huang Z."/>
            <person name="Pippel M."/>
            <person name="Hughes G.M."/>
            <person name="Lavrichenko K."/>
            <person name="Devanna P."/>
            <person name="Winkler S."/>
            <person name="Jermiin L.S."/>
            <person name="Skirmuntt E.C."/>
            <person name="Katzourakis A."/>
            <person name="Burkitt-Gray L."/>
            <person name="Ray D.A."/>
            <person name="Sullivan K.A.M."/>
            <person name="Roscito J.G."/>
            <person name="Kirilenko B.M."/>
            <person name="Davalos L.M."/>
            <person name="Corthals A.P."/>
            <person name="Power M.L."/>
            <person name="Jones G."/>
            <person name="Ransome R.D."/>
            <person name="Dechmann D.K.N."/>
            <person name="Locatelli A.G."/>
            <person name="Puechmaille S.J."/>
            <person name="Fedrigo O."/>
            <person name="Jarvis E.D."/>
            <person name="Hiller M."/>
            <person name="Vernes S.C."/>
            <person name="Myers E.W."/>
            <person name="Teeling E.C."/>
        </authorList>
    </citation>
    <scope>NUCLEOTIDE SEQUENCE [LARGE SCALE GENOMIC DNA]</scope>
    <source>
        <strain evidence="2">MPipKuh1</strain>
        <tissue evidence="2">Flight muscle</tissue>
    </source>
</reference>